<evidence type="ECO:0000256" key="5">
    <source>
        <dbReference type="ARBA" id="ARBA00023098"/>
    </source>
</evidence>
<evidence type="ECO:0000256" key="4">
    <source>
        <dbReference type="ARBA" id="ARBA00022737"/>
    </source>
</evidence>
<dbReference type="Pfam" id="PF00132">
    <property type="entry name" value="Hexapep"/>
    <property type="match status" value="2"/>
</dbReference>
<dbReference type="NCBIfam" id="NF002060">
    <property type="entry name" value="PRK00892.1"/>
    <property type="match status" value="1"/>
</dbReference>
<proteinExistence type="inferred from homology"/>
<dbReference type="PANTHER" id="PTHR43378">
    <property type="entry name" value="UDP-3-O-ACYLGLUCOSAMINE N-ACYLTRANSFERASE"/>
    <property type="match status" value="1"/>
</dbReference>
<evidence type="ECO:0000256" key="7">
    <source>
        <dbReference type="HAMAP-Rule" id="MF_00523"/>
    </source>
</evidence>
<evidence type="ECO:0000259" key="9">
    <source>
        <dbReference type="Pfam" id="PF04613"/>
    </source>
</evidence>
<dbReference type="PROSITE" id="PS00101">
    <property type="entry name" value="HEXAPEP_TRANSFERASES"/>
    <property type="match status" value="1"/>
</dbReference>
<dbReference type="STRING" id="1129374.AJE_14055"/>
<organism evidence="10 11">
    <name type="scientific">Alishewanella jeotgali KCTC 22429</name>
    <dbReference type="NCBI Taxonomy" id="1129374"/>
    <lineage>
        <taxon>Bacteria</taxon>
        <taxon>Pseudomonadati</taxon>
        <taxon>Pseudomonadota</taxon>
        <taxon>Gammaproteobacteria</taxon>
        <taxon>Alteromonadales</taxon>
        <taxon>Alteromonadaceae</taxon>
        <taxon>Alishewanella</taxon>
    </lineage>
</organism>
<dbReference type="EMBL" id="AHTH01000048">
    <property type="protein sequence ID" value="EHR39809.1"/>
    <property type="molecule type" value="Genomic_DNA"/>
</dbReference>
<name>H3ZHF3_9ALTE</name>
<keyword evidence="6 7" id="KW-0012">Acyltransferase</keyword>
<dbReference type="Gene3D" id="1.20.5.170">
    <property type="match status" value="1"/>
</dbReference>
<dbReference type="InterPro" id="IPR020573">
    <property type="entry name" value="UDP_GlcNAc_AcTrfase_non-rep"/>
</dbReference>
<evidence type="ECO:0000256" key="6">
    <source>
        <dbReference type="ARBA" id="ARBA00023315"/>
    </source>
</evidence>
<comment type="function">
    <text evidence="7">Catalyzes the N-acylation of UDP-3-O-acylglucosamine using 3-hydroxyacyl-ACP as the acyl donor. Is involved in the biosynthesis of lipid A, a phosphorylated glycolipid that anchors the lipopolysaccharide to the outer membrane of the cell.</text>
</comment>
<dbReference type="eggNOG" id="COG1044">
    <property type="taxonomic scope" value="Bacteria"/>
</dbReference>
<feature type="coiled-coil region" evidence="8">
    <location>
        <begin position="317"/>
        <end position="344"/>
    </location>
</feature>
<dbReference type="GO" id="GO:0016410">
    <property type="term" value="F:N-acyltransferase activity"/>
    <property type="evidence" value="ECO:0007669"/>
    <property type="project" value="InterPro"/>
</dbReference>
<keyword evidence="1 7" id="KW-0444">Lipid biosynthesis</keyword>
<keyword evidence="11" id="KW-1185">Reference proteome</keyword>
<comment type="subunit">
    <text evidence="7">Homotrimer.</text>
</comment>
<dbReference type="NCBIfam" id="TIGR01853">
    <property type="entry name" value="lipid_A_lpxD"/>
    <property type="match status" value="1"/>
</dbReference>
<evidence type="ECO:0000256" key="2">
    <source>
        <dbReference type="ARBA" id="ARBA00022556"/>
    </source>
</evidence>
<feature type="domain" description="UDP-3-O-[3-hydroxymyristoyl] glucosamine N-acyltransferase non-repeat region" evidence="9">
    <location>
        <begin position="23"/>
        <end position="89"/>
    </location>
</feature>
<dbReference type="EC" id="2.3.1.191" evidence="7"/>
<keyword evidence="8" id="KW-0175">Coiled coil</keyword>
<keyword evidence="2 7" id="KW-0441">Lipid A biosynthesis</keyword>
<dbReference type="GO" id="GO:0103118">
    <property type="term" value="F:UDP-3-O-[(3R)-3-hydroxyacyl]-glucosamine N-acyltransferase activity"/>
    <property type="evidence" value="ECO:0007669"/>
    <property type="project" value="UniProtKB-EC"/>
</dbReference>
<evidence type="ECO:0000313" key="11">
    <source>
        <dbReference type="Proteomes" id="UP000012046"/>
    </source>
</evidence>
<keyword evidence="5 7" id="KW-0443">Lipid metabolism</keyword>
<dbReference type="AlphaFoldDB" id="H3ZHF3"/>
<dbReference type="Gene3D" id="2.160.10.10">
    <property type="entry name" value="Hexapeptide repeat proteins"/>
    <property type="match status" value="1"/>
</dbReference>
<comment type="similarity">
    <text evidence="7">Belongs to the transferase hexapeptide repeat family. LpxD subfamily.</text>
</comment>
<evidence type="ECO:0000256" key="3">
    <source>
        <dbReference type="ARBA" id="ARBA00022679"/>
    </source>
</evidence>
<reference evidence="10 11" key="1">
    <citation type="journal article" date="2012" name="J. Bacteriol.">
        <title>Genome Sequence of Extracellular-Protease-Producing Alishewanella jeotgali Isolated from Traditional Korean Fermented Seafood.</title>
        <authorList>
            <person name="Jung J."/>
            <person name="Chun J."/>
            <person name="Park W."/>
        </authorList>
    </citation>
    <scope>NUCLEOTIDE SEQUENCE [LARGE SCALE GENOMIC DNA]</scope>
    <source>
        <strain evidence="10 11">KCTC 22429</strain>
    </source>
</reference>
<dbReference type="PANTHER" id="PTHR43378:SF2">
    <property type="entry name" value="UDP-3-O-ACYLGLUCOSAMINE N-ACYLTRANSFERASE 1, MITOCHONDRIAL-RELATED"/>
    <property type="match status" value="1"/>
</dbReference>
<accession>H3ZHF3</accession>
<dbReference type="PATRIC" id="fig|1129374.4.peg.2779"/>
<sequence>MILLSVLAEKLNAELIGNAACGVSAVASLENAAAGELSFLSNSKYRPFLSETTASAVLVKADDVPFVAPGVNVLVVGDPYVAFAKAAQLLDTTPASAQTGIHPTAVIDPSAQIAADAAIGAKAVISAQAVIGAGAQIGAGCFIGEGAEIGAATKVWANVTIYHRVKIGQRCVIQSGAVIGADGFGFANERGRWLKIPQTGAVVIGDDCEIGANTCIDRGAIEDTLIGNNVIIDNLCQIAHNVKIGDYTAMAGCTTIAGSTTIGRYCIIGGAAVINGHIEICDGAQISGMAMLMKPVTEKGVYTSGLPATTNAEWRRNTAKLRQIDQLYQRVKQLEKQLAGSSVNPTAATED</sequence>
<dbReference type="SUPFAM" id="SSF51161">
    <property type="entry name" value="Trimeric LpxA-like enzymes"/>
    <property type="match status" value="1"/>
</dbReference>
<dbReference type="Pfam" id="PF04613">
    <property type="entry name" value="LpxD"/>
    <property type="match status" value="1"/>
</dbReference>
<evidence type="ECO:0000256" key="1">
    <source>
        <dbReference type="ARBA" id="ARBA00022516"/>
    </source>
</evidence>
<keyword evidence="3 7" id="KW-0808">Transferase</keyword>
<gene>
    <name evidence="7" type="primary">lpxD</name>
    <name evidence="10" type="ORF">AJE_14055</name>
</gene>
<comment type="pathway">
    <text evidence="7">Bacterial outer membrane biogenesis; LPS lipid A biosynthesis.</text>
</comment>
<evidence type="ECO:0000313" key="10">
    <source>
        <dbReference type="EMBL" id="EHR39809.1"/>
    </source>
</evidence>
<dbReference type="RefSeq" id="WP_008951399.1">
    <property type="nucleotide sequence ID" value="NZ_AHTH01000048.1"/>
</dbReference>
<dbReference type="InterPro" id="IPR011004">
    <property type="entry name" value="Trimer_LpxA-like_sf"/>
</dbReference>
<dbReference type="InterPro" id="IPR018357">
    <property type="entry name" value="Hexapep_transf_CS"/>
</dbReference>
<dbReference type="InterPro" id="IPR007691">
    <property type="entry name" value="LpxD"/>
</dbReference>
<dbReference type="Gene3D" id="3.40.1390.10">
    <property type="entry name" value="MurE/MurF, N-terminal domain"/>
    <property type="match status" value="1"/>
</dbReference>
<dbReference type="Proteomes" id="UP000012046">
    <property type="component" value="Unassembled WGS sequence"/>
</dbReference>
<evidence type="ECO:0000256" key="8">
    <source>
        <dbReference type="SAM" id="Coils"/>
    </source>
</evidence>
<dbReference type="GO" id="GO:0009245">
    <property type="term" value="P:lipid A biosynthetic process"/>
    <property type="evidence" value="ECO:0007669"/>
    <property type="project" value="UniProtKB-UniRule"/>
</dbReference>
<dbReference type="InterPro" id="IPR001451">
    <property type="entry name" value="Hexapep"/>
</dbReference>
<dbReference type="UniPathway" id="UPA00973"/>
<dbReference type="HAMAP" id="MF_00523">
    <property type="entry name" value="LpxD"/>
    <property type="match status" value="1"/>
</dbReference>
<protein>
    <recommendedName>
        <fullName evidence="7">UDP-3-O-acylglucosamine N-acyltransferase</fullName>
        <ecNumber evidence="7">2.3.1.191</ecNumber>
    </recommendedName>
</protein>
<dbReference type="CDD" id="cd03352">
    <property type="entry name" value="LbH_LpxD"/>
    <property type="match status" value="1"/>
</dbReference>
<keyword evidence="4 7" id="KW-0677">Repeat</keyword>
<comment type="caution">
    <text evidence="10">The sequence shown here is derived from an EMBL/GenBank/DDBJ whole genome shotgun (WGS) entry which is preliminary data.</text>
</comment>
<comment type="catalytic activity">
    <reaction evidence="7">
        <text>a UDP-3-O-[(3R)-3-hydroxyacyl]-alpha-D-glucosamine + a (3R)-hydroxyacyl-[ACP] = a UDP-2-N,3-O-bis[(3R)-3-hydroxyacyl]-alpha-D-glucosamine + holo-[ACP] + H(+)</text>
        <dbReference type="Rhea" id="RHEA:53836"/>
        <dbReference type="Rhea" id="RHEA-COMP:9685"/>
        <dbReference type="Rhea" id="RHEA-COMP:9945"/>
        <dbReference type="ChEBI" id="CHEBI:15378"/>
        <dbReference type="ChEBI" id="CHEBI:64479"/>
        <dbReference type="ChEBI" id="CHEBI:78827"/>
        <dbReference type="ChEBI" id="CHEBI:137740"/>
        <dbReference type="ChEBI" id="CHEBI:137748"/>
        <dbReference type="EC" id="2.3.1.191"/>
    </reaction>
</comment>
<dbReference type="GO" id="GO:0016020">
    <property type="term" value="C:membrane"/>
    <property type="evidence" value="ECO:0007669"/>
    <property type="project" value="GOC"/>
</dbReference>
<feature type="active site" description="Proton acceptor" evidence="7">
    <location>
        <position position="240"/>
    </location>
</feature>